<evidence type="ECO:0000313" key="10">
    <source>
        <dbReference type="Proteomes" id="UP000463470"/>
    </source>
</evidence>
<dbReference type="InterPro" id="IPR030878">
    <property type="entry name" value="Ribosomal_uL15"/>
</dbReference>
<evidence type="ECO:0000256" key="5">
    <source>
        <dbReference type="HAMAP-Rule" id="MF_01341"/>
    </source>
</evidence>
<feature type="region of interest" description="Disordered" evidence="7">
    <location>
        <begin position="1"/>
        <end position="65"/>
    </location>
</feature>
<name>A0A845L145_9FIRM</name>
<dbReference type="GO" id="GO:0006412">
    <property type="term" value="P:translation"/>
    <property type="evidence" value="ECO:0007669"/>
    <property type="project" value="UniProtKB-UniRule"/>
</dbReference>
<evidence type="ECO:0000256" key="4">
    <source>
        <dbReference type="ARBA" id="ARBA00023274"/>
    </source>
</evidence>
<evidence type="ECO:0000256" key="3">
    <source>
        <dbReference type="ARBA" id="ARBA00022980"/>
    </source>
</evidence>
<dbReference type="PROSITE" id="PS00475">
    <property type="entry name" value="RIBOSOMAL_L15"/>
    <property type="match status" value="1"/>
</dbReference>
<keyword evidence="5" id="KW-0699">rRNA-binding</keyword>
<dbReference type="AlphaFoldDB" id="A0A845L145"/>
<dbReference type="GO" id="GO:0022625">
    <property type="term" value="C:cytosolic large ribosomal subunit"/>
    <property type="evidence" value="ECO:0007669"/>
    <property type="project" value="TreeGrafter"/>
</dbReference>
<sequence length="147" mass="15660">MQLHELKPAPGSRQKPTRKGQGTGSGLGKTAGRGHKGQKARSGGGVRPGFEGGQQPLQRRLPKRGFTNARFKKEFAIINVGDLDVFEAGTVVTPELLLERKMIKKLKDGVKLLADGNIEKALTVKLHGVSEAAAEKIKAAGGQVEVM</sequence>
<dbReference type="Gene3D" id="3.100.10.10">
    <property type="match status" value="1"/>
</dbReference>
<comment type="subunit">
    <text evidence="5">Part of the 50S ribosomal subunit.</text>
</comment>
<dbReference type="SUPFAM" id="SSF52080">
    <property type="entry name" value="Ribosomal proteins L15p and L18e"/>
    <property type="match status" value="1"/>
</dbReference>
<feature type="compositionally biased region" description="Gly residues" evidence="7">
    <location>
        <begin position="21"/>
        <end position="31"/>
    </location>
</feature>
<accession>A0A845L145</accession>
<dbReference type="PANTHER" id="PTHR12934:SF11">
    <property type="entry name" value="LARGE RIBOSOMAL SUBUNIT PROTEIN UL15M"/>
    <property type="match status" value="1"/>
</dbReference>
<evidence type="ECO:0000259" key="8">
    <source>
        <dbReference type="Pfam" id="PF00828"/>
    </source>
</evidence>
<dbReference type="RefSeq" id="WP_161258796.1">
    <property type="nucleotide sequence ID" value="NZ_WXEY01000011.1"/>
</dbReference>
<dbReference type="NCBIfam" id="TIGR01071">
    <property type="entry name" value="rplO_bact"/>
    <property type="match status" value="1"/>
</dbReference>
<comment type="function">
    <text evidence="5">Binds to the 23S rRNA.</text>
</comment>
<dbReference type="EMBL" id="WXEY01000011">
    <property type="protein sequence ID" value="MZP30272.1"/>
    <property type="molecule type" value="Genomic_DNA"/>
</dbReference>
<keyword evidence="3 5" id="KW-0689">Ribosomal protein</keyword>
<dbReference type="GO" id="GO:0003735">
    <property type="term" value="F:structural constituent of ribosome"/>
    <property type="evidence" value="ECO:0007669"/>
    <property type="project" value="InterPro"/>
</dbReference>
<dbReference type="InterPro" id="IPR021131">
    <property type="entry name" value="Ribosomal_uL15/eL18"/>
</dbReference>
<dbReference type="Pfam" id="PF00828">
    <property type="entry name" value="Ribosomal_L27A"/>
    <property type="match status" value="1"/>
</dbReference>
<comment type="caution">
    <text evidence="9">The sequence shown here is derived from an EMBL/GenBank/DDBJ whole genome shotgun (WGS) entry which is preliminary data.</text>
</comment>
<feature type="domain" description="Large ribosomal subunit protein uL15/eL18" evidence="8">
    <location>
        <begin position="77"/>
        <end position="145"/>
    </location>
</feature>
<dbReference type="Proteomes" id="UP000463470">
    <property type="component" value="Unassembled WGS sequence"/>
</dbReference>
<gene>
    <name evidence="5 9" type="primary">rplO</name>
    <name evidence="9" type="ORF">GTO91_11180</name>
</gene>
<dbReference type="PANTHER" id="PTHR12934">
    <property type="entry name" value="50S RIBOSOMAL PROTEIN L15"/>
    <property type="match status" value="1"/>
</dbReference>
<keyword evidence="10" id="KW-1185">Reference proteome</keyword>
<dbReference type="OrthoDB" id="9810293at2"/>
<proteinExistence type="inferred from homology"/>
<evidence type="ECO:0000256" key="2">
    <source>
        <dbReference type="ARBA" id="ARBA00022884"/>
    </source>
</evidence>
<evidence type="ECO:0000313" key="9">
    <source>
        <dbReference type="EMBL" id="MZP30272.1"/>
    </source>
</evidence>
<dbReference type="GO" id="GO:0019843">
    <property type="term" value="F:rRNA binding"/>
    <property type="evidence" value="ECO:0007669"/>
    <property type="project" value="UniProtKB-UniRule"/>
</dbReference>
<dbReference type="InterPro" id="IPR005749">
    <property type="entry name" value="Ribosomal_uL15_bac-type"/>
</dbReference>
<comment type="similarity">
    <text evidence="1 5 6">Belongs to the universal ribosomal protein uL15 family.</text>
</comment>
<dbReference type="HAMAP" id="MF_01341">
    <property type="entry name" value="Ribosomal_uL15"/>
    <property type="match status" value="1"/>
</dbReference>
<keyword evidence="4 5" id="KW-0687">Ribonucleoprotein</keyword>
<evidence type="ECO:0000256" key="6">
    <source>
        <dbReference type="RuleBase" id="RU003888"/>
    </source>
</evidence>
<protein>
    <recommendedName>
        <fullName evidence="5">Large ribosomal subunit protein uL15</fullName>
    </recommendedName>
</protein>
<evidence type="ECO:0000256" key="7">
    <source>
        <dbReference type="SAM" id="MobiDB-lite"/>
    </source>
</evidence>
<dbReference type="InterPro" id="IPR036227">
    <property type="entry name" value="Ribosomal_uL15/eL18_sf"/>
</dbReference>
<feature type="compositionally biased region" description="Gly residues" evidence="7">
    <location>
        <begin position="42"/>
        <end position="52"/>
    </location>
</feature>
<reference evidence="9 10" key="1">
    <citation type="submission" date="2020-01" db="EMBL/GenBank/DDBJ databases">
        <title>Whole-genome sequence of Heliobacterium undosum DSM 13378.</title>
        <authorList>
            <person name="Kyndt J.A."/>
            <person name="Meyer T.E."/>
        </authorList>
    </citation>
    <scope>NUCLEOTIDE SEQUENCE [LARGE SCALE GENOMIC DNA]</scope>
    <source>
        <strain evidence="9 10">DSM 13378</strain>
    </source>
</reference>
<keyword evidence="2 5" id="KW-0694">RNA-binding</keyword>
<dbReference type="InterPro" id="IPR001196">
    <property type="entry name" value="Ribosomal_uL15_CS"/>
</dbReference>
<organism evidence="9 10">
    <name type="scientific">Heliomicrobium undosum</name>
    <dbReference type="NCBI Taxonomy" id="121734"/>
    <lineage>
        <taxon>Bacteria</taxon>
        <taxon>Bacillati</taxon>
        <taxon>Bacillota</taxon>
        <taxon>Clostridia</taxon>
        <taxon>Eubacteriales</taxon>
        <taxon>Heliobacteriaceae</taxon>
        <taxon>Heliomicrobium</taxon>
    </lineage>
</organism>
<evidence type="ECO:0000256" key="1">
    <source>
        <dbReference type="ARBA" id="ARBA00007320"/>
    </source>
</evidence>